<dbReference type="PROSITE" id="PS51257">
    <property type="entry name" value="PROKAR_LIPOPROTEIN"/>
    <property type="match status" value="1"/>
</dbReference>
<accession>A0A1T5PAM8</accession>
<keyword evidence="2" id="KW-1185">Reference proteome</keyword>
<name>A0A1T5PAM8_9BACT</name>
<sequence>MLKKICFHAALLTVLTGCLSSSAPLRKGKVYIGKQGDQYQLYREGQPFTIKGAAGFENLRELSAAGGNTIRTWDTLHLGKILDDAYANHIAVIAGFPMPVSGFLLYYNDTAKVATQYTAFRNVVNRYKSHPALLMWCLGNEIDFPYKPQYNSFYTAYNRLLKMIHTEDPDHPVTTALINFNKRCIYNIRLKVTGLDLISMNIFGELHDLQRNLDNFSWFWDGPFLITEWGINGPWESEFTTWGAPIENTSTKKAEQYLQLYQQYMPVKDPRFLGACVFYWGNKQEVTHTWFSLFTKEGEASETVAVMEYLWTGKWPPYKAPALKYVLLNGKGARDNILLNPNSLQTAELLLRDTAGGPLRITWEILAEDWHTKNQDEPNLQKPVAYNNLLLPPQGNKITFRSPVKEGPYRIFATVSDNKGHFATANTPFYVVSR</sequence>
<evidence type="ECO:0000313" key="2">
    <source>
        <dbReference type="Proteomes" id="UP000190166"/>
    </source>
</evidence>
<dbReference type="AlphaFoldDB" id="A0A1T5PAM8"/>
<protein>
    <submittedName>
        <fullName evidence="1">Glycosyl hydrolases family 2, TIM barrel domain</fullName>
    </submittedName>
</protein>
<dbReference type="EMBL" id="FUZZ01000005">
    <property type="protein sequence ID" value="SKD09784.1"/>
    <property type="molecule type" value="Genomic_DNA"/>
</dbReference>
<proteinExistence type="predicted"/>
<dbReference type="RefSeq" id="WP_079472926.1">
    <property type="nucleotide sequence ID" value="NZ_FUZZ01000005.1"/>
</dbReference>
<evidence type="ECO:0000313" key="1">
    <source>
        <dbReference type="EMBL" id="SKD09784.1"/>
    </source>
</evidence>
<dbReference type="InterPro" id="IPR017853">
    <property type="entry name" value="GH"/>
</dbReference>
<gene>
    <name evidence="1" type="ORF">SAMN05660461_5676</name>
</gene>
<dbReference type="GO" id="GO:0016787">
    <property type="term" value="F:hydrolase activity"/>
    <property type="evidence" value="ECO:0007669"/>
    <property type="project" value="UniProtKB-KW"/>
</dbReference>
<organism evidence="1 2">
    <name type="scientific">Chitinophaga ginsengisegetis</name>
    <dbReference type="NCBI Taxonomy" id="393003"/>
    <lineage>
        <taxon>Bacteria</taxon>
        <taxon>Pseudomonadati</taxon>
        <taxon>Bacteroidota</taxon>
        <taxon>Chitinophagia</taxon>
        <taxon>Chitinophagales</taxon>
        <taxon>Chitinophagaceae</taxon>
        <taxon>Chitinophaga</taxon>
    </lineage>
</organism>
<reference evidence="1 2" key="1">
    <citation type="submission" date="2017-02" db="EMBL/GenBank/DDBJ databases">
        <authorList>
            <person name="Peterson S.W."/>
        </authorList>
    </citation>
    <scope>NUCLEOTIDE SEQUENCE [LARGE SCALE GENOMIC DNA]</scope>
    <source>
        <strain evidence="1 2">DSM 18108</strain>
    </source>
</reference>
<dbReference type="STRING" id="393003.SAMN05660461_5676"/>
<keyword evidence="1" id="KW-0378">Hydrolase</keyword>
<dbReference type="Proteomes" id="UP000190166">
    <property type="component" value="Unassembled WGS sequence"/>
</dbReference>
<dbReference type="SUPFAM" id="SSF51445">
    <property type="entry name" value="(Trans)glycosidases"/>
    <property type="match status" value="1"/>
</dbReference>
<dbReference type="Gene3D" id="3.20.20.80">
    <property type="entry name" value="Glycosidases"/>
    <property type="match status" value="1"/>
</dbReference>